<reference evidence="7" key="3">
    <citation type="submission" date="2025-09" db="UniProtKB">
        <authorList>
            <consortium name="Ensembl"/>
        </authorList>
    </citation>
    <scope>IDENTIFICATION</scope>
</reference>
<evidence type="ECO:0000256" key="5">
    <source>
        <dbReference type="SAM" id="Phobius"/>
    </source>
</evidence>
<reference evidence="7" key="2">
    <citation type="submission" date="2025-08" db="UniProtKB">
        <authorList>
            <consortium name="Ensembl"/>
        </authorList>
    </citation>
    <scope>IDENTIFICATION</scope>
</reference>
<evidence type="ECO:0000259" key="6">
    <source>
        <dbReference type="PROSITE" id="PS50222"/>
    </source>
</evidence>
<dbReference type="Gene3D" id="1.10.238.10">
    <property type="entry name" value="EF-hand"/>
    <property type="match status" value="2"/>
</dbReference>
<keyword evidence="2" id="KW-0677">Repeat</keyword>
<evidence type="ECO:0000313" key="7">
    <source>
        <dbReference type="Ensembl" id="ENSGWIP00000029646.1"/>
    </source>
</evidence>
<dbReference type="AlphaFoldDB" id="A0A8C5GFZ6"/>
<evidence type="ECO:0000256" key="1">
    <source>
        <dbReference type="ARBA" id="ARBA00022723"/>
    </source>
</evidence>
<dbReference type="InterPro" id="IPR018247">
    <property type="entry name" value="EF_Hand_1_Ca_BS"/>
</dbReference>
<reference evidence="7" key="1">
    <citation type="submission" date="2020-06" db="EMBL/GenBank/DDBJ databases">
        <authorList>
            <consortium name="Wellcome Sanger Institute Data Sharing"/>
        </authorList>
    </citation>
    <scope>NUCLEOTIDE SEQUENCE [LARGE SCALE GENOMIC DNA]</scope>
</reference>
<keyword evidence="4" id="KW-0460">Magnesium</keyword>
<sequence length="202" mass="23642">MGNKQTIFTAEQLDAYQVGSLCFVINTSSLFILIQKLFYRYRDLAPQLVPLDYTNHPDVKLPYELIGSMPELKDNPFRQRIAEVFSEDGEGNMTLDDFLDMFSVLSEMAPRDLKAYYAFKIYDFNSDDFICKSDLEKTLNKLTRNELTDDEVRMVCEKVIDEADLDNDGRLSLEDFQHMIVRAPEFLSRRKPNNITYILIWF</sequence>
<feature type="transmembrane region" description="Helical" evidence="5">
    <location>
        <begin position="15"/>
        <end position="34"/>
    </location>
</feature>
<proteinExistence type="predicted"/>
<evidence type="ECO:0000256" key="4">
    <source>
        <dbReference type="ARBA" id="ARBA00022842"/>
    </source>
</evidence>
<name>A0A8C5GFZ6_GOUWI</name>
<keyword evidence="5" id="KW-0472">Membrane</keyword>
<dbReference type="InterPro" id="IPR051433">
    <property type="entry name" value="CIBP"/>
</dbReference>
<evidence type="ECO:0000256" key="3">
    <source>
        <dbReference type="ARBA" id="ARBA00022837"/>
    </source>
</evidence>
<dbReference type="GO" id="GO:0005509">
    <property type="term" value="F:calcium ion binding"/>
    <property type="evidence" value="ECO:0007669"/>
    <property type="project" value="InterPro"/>
</dbReference>
<dbReference type="GO" id="GO:0055074">
    <property type="term" value="P:calcium ion homeostasis"/>
    <property type="evidence" value="ECO:0007669"/>
    <property type="project" value="TreeGrafter"/>
</dbReference>
<dbReference type="InterPro" id="IPR002048">
    <property type="entry name" value="EF_hand_dom"/>
</dbReference>
<organism evidence="7 8">
    <name type="scientific">Gouania willdenowi</name>
    <name type="common">Blunt-snouted clingfish</name>
    <name type="synonym">Lepadogaster willdenowi</name>
    <dbReference type="NCBI Taxonomy" id="441366"/>
    <lineage>
        <taxon>Eukaryota</taxon>
        <taxon>Metazoa</taxon>
        <taxon>Chordata</taxon>
        <taxon>Craniata</taxon>
        <taxon>Vertebrata</taxon>
        <taxon>Euteleostomi</taxon>
        <taxon>Actinopterygii</taxon>
        <taxon>Neopterygii</taxon>
        <taxon>Teleostei</taxon>
        <taxon>Neoteleostei</taxon>
        <taxon>Acanthomorphata</taxon>
        <taxon>Ovalentaria</taxon>
        <taxon>Blenniimorphae</taxon>
        <taxon>Blenniiformes</taxon>
        <taxon>Gobiesocoidei</taxon>
        <taxon>Gobiesocidae</taxon>
        <taxon>Gobiesocinae</taxon>
        <taxon>Gouania</taxon>
    </lineage>
</organism>
<keyword evidence="8" id="KW-1185">Reference proteome</keyword>
<feature type="domain" description="EF-hand" evidence="6">
    <location>
        <begin position="110"/>
        <end position="145"/>
    </location>
</feature>
<dbReference type="SMART" id="SM00054">
    <property type="entry name" value="EFh"/>
    <property type="match status" value="2"/>
</dbReference>
<keyword evidence="1" id="KW-0479">Metal-binding</keyword>
<feature type="domain" description="EF-hand" evidence="6">
    <location>
        <begin position="151"/>
        <end position="186"/>
    </location>
</feature>
<keyword evidence="5" id="KW-0812">Transmembrane</keyword>
<dbReference type="Pfam" id="PF13499">
    <property type="entry name" value="EF-hand_7"/>
    <property type="match status" value="1"/>
</dbReference>
<gene>
    <name evidence="7" type="primary">cib3</name>
</gene>
<protein>
    <recommendedName>
        <fullName evidence="6">EF-hand domain-containing protein</fullName>
    </recommendedName>
</protein>
<dbReference type="InterPro" id="IPR011992">
    <property type="entry name" value="EF-hand-dom_pair"/>
</dbReference>
<keyword evidence="3" id="KW-0106">Calcium</keyword>
<dbReference type="SUPFAM" id="SSF47473">
    <property type="entry name" value="EF-hand"/>
    <property type="match status" value="1"/>
</dbReference>
<dbReference type="Proteomes" id="UP000694680">
    <property type="component" value="Chromosome 17"/>
</dbReference>
<accession>A0A8C5GFZ6</accession>
<dbReference type="CDD" id="cd00051">
    <property type="entry name" value="EFh"/>
    <property type="match status" value="1"/>
</dbReference>
<dbReference type="Ensembl" id="ENSGWIT00000032358.1">
    <property type="protein sequence ID" value="ENSGWIP00000029646.1"/>
    <property type="gene ID" value="ENSGWIG00000015453.1"/>
</dbReference>
<evidence type="ECO:0000313" key="8">
    <source>
        <dbReference type="Proteomes" id="UP000694680"/>
    </source>
</evidence>
<dbReference type="PROSITE" id="PS50222">
    <property type="entry name" value="EF_HAND_2"/>
    <property type="match status" value="2"/>
</dbReference>
<dbReference type="PANTHER" id="PTHR45791:SF7">
    <property type="entry name" value="CALCIUM AND INTEGRIN-BINDING FAMILY MEMBER 3"/>
    <property type="match status" value="1"/>
</dbReference>
<dbReference type="PROSITE" id="PS00018">
    <property type="entry name" value="EF_HAND_1"/>
    <property type="match status" value="2"/>
</dbReference>
<keyword evidence="5" id="KW-1133">Transmembrane helix</keyword>
<dbReference type="GO" id="GO:0000287">
    <property type="term" value="F:magnesium ion binding"/>
    <property type="evidence" value="ECO:0007669"/>
    <property type="project" value="TreeGrafter"/>
</dbReference>
<dbReference type="PANTHER" id="PTHR45791">
    <property type="entry name" value="CALCIUM AND INTEGRIN BINDING FAMILY MEMBER 2"/>
    <property type="match status" value="1"/>
</dbReference>
<evidence type="ECO:0000256" key="2">
    <source>
        <dbReference type="ARBA" id="ARBA00022737"/>
    </source>
</evidence>
<dbReference type="FunFam" id="1.10.238.10:FF:000035">
    <property type="entry name" value="Calcium and integrin-binding family member 2"/>
    <property type="match status" value="1"/>
</dbReference>